<dbReference type="RefSeq" id="WP_174511269.1">
    <property type="nucleotide sequence ID" value="NZ_CABFMQ020000013.1"/>
</dbReference>
<keyword evidence="2" id="KW-1185">Reference proteome</keyword>
<comment type="caution">
    <text evidence="1">The sequence shown here is derived from an EMBL/GenBank/DDBJ whole genome shotgun (WGS) entry which is preliminary data.</text>
</comment>
<dbReference type="Pfam" id="PF16932">
    <property type="entry name" value="T4SS_TraI"/>
    <property type="match status" value="1"/>
</dbReference>
<evidence type="ECO:0000313" key="2">
    <source>
        <dbReference type="Proteomes" id="UP000485880"/>
    </source>
</evidence>
<dbReference type="InterPro" id="IPR031618">
    <property type="entry name" value="T4SS_TraI"/>
</dbReference>
<evidence type="ECO:0000313" key="1">
    <source>
        <dbReference type="EMBL" id="VTZ48784.1"/>
    </source>
</evidence>
<reference evidence="1 2" key="1">
    <citation type="submission" date="2019-05" db="EMBL/GenBank/DDBJ databases">
        <authorList>
            <person name="Farhan Ul Haque M."/>
        </authorList>
    </citation>
    <scope>NUCLEOTIDE SEQUENCE [LARGE SCALE GENOMIC DNA]</scope>
    <source>
        <strain evidence="1">2</strain>
    </source>
</reference>
<dbReference type="AlphaFoldDB" id="A0A8B6M1Y9"/>
<gene>
    <name evidence="1" type="ORF">MPC4_110084</name>
</gene>
<dbReference type="EMBL" id="CABFMQ020000013">
    <property type="protein sequence ID" value="VTZ48784.1"/>
    <property type="molecule type" value="Genomic_DNA"/>
</dbReference>
<dbReference type="Proteomes" id="UP000485880">
    <property type="component" value="Unassembled WGS sequence"/>
</dbReference>
<name>A0A8B6M1Y9_METTU</name>
<accession>A0A8B6M1Y9</accession>
<organism evidence="1 2">
    <name type="scientific">Methylocella tundrae</name>
    <dbReference type="NCBI Taxonomy" id="227605"/>
    <lineage>
        <taxon>Bacteria</taxon>
        <taxon>Pseudomonadati</taxon>
        <taxon>Pseudomonadota</taxon>
        <taxon>Alphaproteobacteria</taxon>
        <taxon>Hyphomicrobiales</taxon>
        <taxon>Beijerinckiaceae</taxon>
        <taxon>Methylocella</taxon>
    </lineage>
</organism>
<proteinExistence type="predicted"/>
<sequence>MSRRFWLAGAAVAAGLLLRVGPSWSENGVVIYPVPPAPPPAVVDEAAHDLGNPLNKPITGAAEVPTVAGGERPPSLEALQAVRAGAGGPASGLDPGREETLHQAGLTYGAQGGLAARAFALNEMLRRYEAMLDSTYDFSPLVLHHGGSQILMRPPVMSQAQMAFALGDAGQVARETACVYSITRGAQLASAPPNWRSYLVRDWGWPRRPADAVLPRTEQEAAVWNKFVAEGWAQGEKQGVEIFLSDLGRLQRDIVGMARYRVLLRAGVVENPKVVFENSAVNGGGAELRAGDSIVRITEQKGLRANKDVWPRATRDCPK</sequence>
<protein>
    <submittedName>
        <fullName evidence="1">Defect in organelle trafficking protein DotC</fullName>
    </submittedName>
</protein>